<proteinExistence type="predicted"/>
<reference evidence="1" key="1">
    <citation type="journal article" date="2014" name="Front. Microbiol.">
        <title>High frequency of phylogenetically diverse reductive dehalogenase-homologous genes in deep subseafloor sedimentary metagenomes.</title>
        <authorList>
            <person name="Kawai M."/>
            <person name="Futagami T."/>
            <person name="Toyoda A."/>
            <person name="Takaki Y."/>
            <person name="Nishi S."/>
            <person name="Hori S."/>
            <person name="Arai W."/>
            <person name="Tsubouchi T."/>
            <person name="Morono Y."/>
            <person name="Uchiyama I."/>
            <person name="Ito T."/>
            <person name="Fujiyama A."/>
            <person name="Inagaki F."/>
            <person name="Takami H."/>
        </authorList>
    </citation>
    <scope>NUCLEOTIDE SEQUENCE</scope>
    <source>
        <strain evidence="1">Expedition CK06-06</strain>
    </source>
</reference>
<comment type="caution">
    <text evidence="1">The sequence shown here is derived from an EMBL/GenBank/DDBJ whole genome shotgun (WGS) entry which is preliminary data.</text>
</comment>
<gene>
    <name evidence="1" type="ORF">S12H4_55532</name>
</gene>
<evidence type="ECO:0000313" key="1">
    <source>
        <dbReference type="EMBL" id="GAJ21788.1"/>
    </source>
</evidence>
<evidence type="ECO:0008006" key="2">
    <source>
        <dbReference type="Google" id="ProtNLM"/>
    </source>
</evidence>
<protein>
    <recommendedName>
        <fullName evidence="2">CobQ/CobB/MinD/ParA nucleotide binding domain-containing protein</fullName>
    </recommendedName>
</protein>
<accession>X1UWB3</accession>
<feature type="non-terminal residue" evidence="1">
    <location>
        <position position="1"/>
    </location>
</feature>
<sequence length="60" mass="6736">AFKKLKVPAKIVLNQADLGSREEIDKIVKDFGVKIEFEIPYSKKIVEAYSKGELGKISIL</sequence>
<organism evidence="1">
    <name type="scientific">marine sediment metagenome</name>
    <dbReference type="NCBI Taxonomy" id="412755"/>
    <lineage>
        <taxon>unclassified sequences</taxon>
        <taxon>metagenomes</taxon>
        <taxon>ecological metagenomes</taxon>
    </lineage>
</organism>
<name>X1UWB3_9ZZZZ</name>
<dbReference type="AlphaFoldDB" id="X1UWB3"/>
<dbReference type="EMBL" id="BARW01035634">
    <property type="protein sequence ID" value="GAJ21788.1"/>
    <property type="molecule type" value="Genomic_DNA"/>
</dbReference>